<feature type="transmembrane region" description="Helical" evidence="18">
    <location>
        <begin position="202"/>
        <end position="221"/>
    </location>
</feature>
<keyword evidence="15 18" id="KW-0472">Membrane</keyword>
<dbReference type="Gene3D" id="3.30.70.100">
    <property type="match status" value="1"/>
</dbReference>
<evidence type="ECO:0000256" key="14">
    <source>
        <dbReference type="ARBA" id="ARBA00023065"/>
    </source>
</evidence>
<keyword evidence="14" id="KW-0406">Ion transport</keyword>
<keyword evidence="9" id="KW-0187">Copper transport</keyword>
<feature type="domain" description="HMA" evidence="19">
    <location>
        <begin position="24"/>
        <end position="90"/>
    </location>
</feature>
<comment type="subcellular location">
    <subcellularLocation>
        <location evidence="1">Cell membrane</location>
        <topology evidence="1">Multi-pass membrane protein</topology>
    </subcellularLocation>
</comment>
<dbReference type="AlphaFoldDB" id="A0A402AP08"/>
<dbReference type="InterPro" id="IPR008250">
    <property type="entry name" value="ATPase_P-typ_transduc_dom_A_sf"/>
</dbReference>
<dbReference type="InterPro" id="IPR006121">
    <property type="entry name" value="HMA_dom"/>
</dbReference>
<evidence type="ECO:0000256" key="8">
    <source>
        <dbReference type="ARBA" id="ARBA00022741"/>
    </source>
</evidence>
<dbReference type="NCBIfam" id="TIGR01494">
    <property type="entry name" value="ATPase_P-type"/>
    <property type="match status" value="1"/>
</dbReference>
<keyword evidence="7" id="KW-0479">Metal-binding</keyword>
<dbReference type="InterPro" id="IPR036163">
    <property type="entry name" value="HMA_dom_sf"/>
</dbReference>
<keyword evidence="6 18" id="KW-0812">Transmembrane</keyword>
<comment type="similarity">
    <text evidence="2">Belongs to the cation transport ATPase (P-type) (TC 3.A.3) family. Type IB subfamily.</text>
</comment>
<evidence type="ECO:0000256" key="1">
    <source>
        <dbReference type="ARBA" id="ARBA00004651"/>
    </source>
</evidence>
<evidence type="ECO:0000256" key="15">
    <source>
        <dbReference type="ARBA" id="ARBA00023136"/>
    </source>
</evidence>
<dbReference type="GO" id="GO:0055070">
    <property type="term" value="P:copper ion homeostasis"/>
    <property type="evidence" value="ECO:0007669"/>
    <property type="project" value="TreeGrafter"/>
</dbReference>
<keyword evidence="4" id="KW-0813">Transport</keyword>
<evidence type="ECO:0000313" key="21">
    <source>
        <dbReference type="Proteomes" id="UP000287188"/>
    </source>
</evidence>
<keyword evidence="21" id="KW-1185">Reference proteome</keyword>
<dbReference type="GO" id="GO:0005507">
    <property type="term" value="F:copper ion binding"/>
    <property type="evidence" value="ECO:0007669"/>
    <property type="project" value="TreeGrafter"/>
</dbReference>
<feature type="region of interest" description="Disordered" evidence="17">
    <location>
        <begin position="1"/>
        <end position="23"/>
    </location>
</feature>
<dbReference type="PANTHER" id="PTHR43520">
    <property type="entry name" value="ATP7, ISOFORM B"/>
    <property type="match status" value="1"/>
</dbReference>
<sequence length="389" mass="42289">MTIDVKQAKEQGQAMGHAQDPSQSQATFAIEGMTCASCSMRIEKGLKKVPGVLDAQVNLATERGVVTYDPTQTGLDQMVQKVEALGYKAEPIAQPVQEQVEVYTDVASADNETTEAPPAVSQEDERAQRKQAELLRKRNLLILSVVLSLPVMILSMFFMDRFAGENILLLILTTPIWAIVGWEFHRGALKTLRHGSANMDTLVSLGSSASYLLSVVATFFPRLVGGVTFYDTTALIITLIFLGKYLEARAKGQTNDAIKKLVGLQARTAHVLRNGSEVELPIEQVQVGWTLLVRPGEKIPVDGEVLTGRSSVDESMITGESIPVEKLQGDALVGATVNQQGLLQMRATKVGSDTVLAHIIRMVEQAQGSKAPFNAWPTLSRASSSRLCW</sequence>
<dbReference type="SUPFAM" id="SSF55008">
    <property type="entry name" value="HMA, heavy metal-associated domain"/>
    <property type="match status" value="1"/>
</dbReference>
<dbReference type="FunFam" id="3.30.70.100:FF:000005">
    <property type="entry name" value="Copper-exporting P-type ATPase A"/>
    <property type="match status" value="1"/>
</dbReference>
<dbReference type="PANTHER" id="PTHR43520:SF8">
    <property type="entry name" value="P-TYPE CU(+) TRANSPORTER"/>
    <property type="match status" value="1"/>
</dbReference>
<protein>
    <recommendedName>
        <fullName evidence="3">P-type Cu(+) transporter</fullName>
        <ecNumber evidence="3">7.2.2.8</ecNumber>
    </recommendedName>
</protein>
<evidence type="ECO:0000259" key="19">
    <source>
        <dbReference type="PROSITE" id="PS50846"/>
    </source>
</evidence>
<evidence type="ECO:0000256" key="5">
    <source>
        <dbReference type="ARBA" id="ARBA00022475"/>
    </source>
</evidence>
<organism evidence="20 21">
    <name type="scientific">Dictyobacter kobayashii</name>
    <dbReference type="NCBI Taxonomy" id="2014872"/>
    <lineage>
        <taxon>Bacteria</taxon>
        <taxon>Bacillati</taxon>
        <taxon>Chloroflexota</taxon>
        <taxon>Ktedonobacteria</taxon>
        <taxon>Ktedonobacterales</taxon>
        <taxon>Dictyobacteraceae</taxon>
        <taxon>Dictyobacter</taxon>
    </lineage>
</organism>
<evidence type="ECO:0000256" key="7">
    <source>
        <dbReference type="ARBA" id="ARBA00022723"/>
    </source>
</evidence>
<dbReference type="Gene3D" id="2.70.150.10">
    <property type="entry name" value="Calcium-transporting ATPase, cytoplasmic transduction domain A"/>
    <property type="match status" value="1"/>
</dbReference>
<dbReference type="SUPFAM" id="SSF81653">
    <property type="entry name" value="Calcium ATPase, transduction domain A"/>
    <property type="match status" value="1"/>
</dbReference>
<evidence type="ECO:0000256" key="16">
    <source>
        <dbReference type="ARBA" id="ARBA00049289"/>
    </source>
</evidence>
<dbReference type="InterPro" id="IPR017969">
    <property type="entry name" value="Heavy-metal-associated_CS"/>
</dbReference>
<evidence type="ECO:0000256" key="18">
    <source>
        <dbReference type="SAM" id="Phobius"/>
    </source>
</evidence>
<dbReference type="Pfam" id="PF00122">
    <property type="entry name" value="E1-E2_ATPase"/>
    <property type="match status" value="1"/>
</dbReference>
<dbReference type="GO" id="GO:0005886">
    <property type="term" value="C:plasma membrane"/>
    <property type="evidence" value="ECO:0007669"/>
    <property type="project" value="UniProtKB-SubCell"/>
</dbReference>
<evidence type="ECO:0000256" key="12">
    <source>
        <dbReference type="ARBA" id="ARBA00022989"/>
    </source>
</evidence>
<dbReference type="GO" id="GO:0005524">
    <property type="term" value="F:ATP binding"/>
    <property type="evidence" value="ECO:0007669"/>
    <property type="project" value="UniProtKB-KW"/>
</dbReference>
<keyword evidence="12 18" id="KW-1133">Transmembrane helix</keyword>
<dbReference type="FunFam" id="2.70.150.10:FF:000020">
    <property type="entry name" value="Copper-exporting P-type ATPase A"/>
    <property type="match status" value="1"/>
</dbReference>
<comment type="catalytic activity">
    <reaction evidence="16">
        <text>Cu(+)(in) + ATP + H2O = Cu(+)(out) + ADP + phosphate + H(+)</text>
        <dbReference type="Rhea" id="RHEA:25792"/>
        <dbReference type="ChEBI" id="CHEBI:15377"/>
        <dbReference type="ChEBI" id="CHEBI:15378"/>
        <dbReference type="ChEBI" id="CHEBI:30616"/>
        <dbReference type="ChEBI" id="CHEBI:43474"/>
        <dbReference type="ChEBI" id="CHEBI:49552"/>
        <dbReference type="ChEBI" id="CHEBI:456216"/>
        <dbReference type="EC" id="7.2.2.8"/>
    </reaction>
</comment>
<evidence type="ECO:0000256" key="11">
    <source>
        <dbReference type="ARBA" id="ARBA00022967"/>
    </source>
</evidence>
<dbReference type="GO" id="GO:0016887">
    <property type="term" value="F:ATP hydrolysis activity"/>
    <property type="evidence" value="ECO:0007669"/>
    <property type="project" value="InterPro"/>
</dbReference>
<evidence type="ECO:0000256" key="6">
    <source>
        <dbReference type="ARBA" id="ARBA00022692"/>
    </source>
</evidence>
<dbReference type="InterPro" id="IPR059000">
    <property type="entry name" value="ATPase_P-type_domA"/>
</dbReference>
<keyword evidence="10" id="KW-0067">ATP-binding</keyword>
<feature type="transmembrane region" description="Helical" evidence="18">
    <location>
        <begin position="165"/>
        <end position="182"/>
    </location>
</feature>
<dbReference type="GO" id="GO:0043682">
    <property type="term" value="F:P-type divalent copper transporter activity"/>
    <property type="evidence" value="ECO:0007669"/>
    <property type="project" value="TreeGrafter"/>
</dbReference>
<evidence type="ECO:0000313" key="20">
    <source>
        <dbReference type="EMBL" id="GCE20764.1"/>
    </source>
</evidence>
<evidence type="ECO:0000256" key="4">
    <source>
        <dbReference type="ARBA" id="ARBA00022448"/>
    </source>
</evidence>
<name>A0A402AP08_9CHLR</name>
<reference evidence="21" key="1">
    <citation type="submission" date="2018-12" db="EMBL/GenBank/DDBJ databases">
        <title>Tengunoibacter tsumagoiensis gen. nov., sp. nov., Dictyobacter kobayashii sp. nov., D. alpinus sp. nov., and D. joshuensis sp. nov. and description of Dictyobacteraceae fam. nov. within the order Ktedonobacterales isolated from Tengu-no-mugimeshi.</title>
        <authorList>
            <person name="Wang C.M."/>
            <person name="Zheng Y."/>
            <person name="Sakai Y."/>
            <person name="Toyoda A."/>
            <person name="Minakuchi Y."/>
            <person name="Abe K."/>
            <person name="Yokota A."/>
            <person name="Yabe S."/>
        </authorList>
    </citation>
    <scope>NUCLEOTIDE SEQUENCE [LARGE SCALE GENOMIC DNA]</scope>
    <source>
        <strain evidence="21">Uno11</strain>
    </source>
</reference>
<dbReference type="PROSITE" id="PS50846">
    <property type="entry name" value="HMA_2"/>
    <property type="match status" value="1"/>
</dbReference>
<evidence type="ECO:0000256" key="13">
    <source>
        <dbReference type="ARBA" id="ARBA00023008"/>
    </source>
</evidence>
<dbReference type="EC" id="7.2.2.8" evidence="3"/>
<keyword evidence="11" id="KW-1278">Translocase</keyword>
<comment type="caution">
    <text evidence="20">The sequence shown here is derived from an EMBL/GenBank/DDBJ whole genome shotgun (WGS) entry which is preliminary data.</text>
</comment>
<evidence type="ECO:0000256" key="17">
    <source>
        <dbReference type="SAM" id="MobiDB-lite"/>
    </source>
</evidence>
<accession>A0A402AP08</accession>
<evidence type="ECO:0000256" key="9">
    <source>
        <dbReference type="ARBA" id="ARBA00022796"/>
    </source>
</evidence>
<gene>
    <name evidence="20" type="ORF">KDK_45640</name>
</gene>
<keyword evidence="13" id="KW-0186">Copper</keyword>
<dbReference type="GO" id="GO:0140581">
    <property type="term" value="F:P-type monovalent copper transporter activity"/>
    <property type="evidence" value="ECO:0007669"/>
    <property type="project" value="UniProtKB-EC"/>
</dbReference>
<evidence type="ECO:0000256" key="2">
    <source>
        <dbReference type="ARBA" id="ARBA00006024"/>
    </source>
</evidence>
<dbReference type="CDD" id="cd00371">
    <property type="entry name" value="HMA"/>
    <property type="match status" value="1"/>
</dbReference>
<dbReference type="PRINTS" id="PR00942">
    <property type="entry name" value="CUATPASEI"/>
</dbReference>
<feature type="transmembrane region" description="Helical" evidence="18">
    <location>
        <begin position="227"/>
        <end position="246"/>
    </location>
</feature>
<dbReference type="EMBL" id="BIFS01000001">
    <property type="protein sequence ID" value="GCE20764.1"/>
    <property type="molecule type" value="Genomic_DNA"/>
</dbReference>
<dbReference type="PROSITE" id="PS01047">
    <property type="entry name" value="HMA_1"/>
    <property type="match status" value="1"/>
</dbReference>
<evidence type="ECO:0000256" key="10">
    <source>
        <dbReference type="ARBA" id="ARBA00022840"/>
    </source>
</evidence>
<dbReference type="Pfam" id="PF00403">
    <property type="entry name" value="HMA"/>
    <property type="match status" value="1"/>
</dbReference>
<feature type="transmembrane region" description="Helical" evidence="18">
    <location>
        <begin position="139"/>
        <end position="159"/>
    </location>
</feature>
<evidence type="ECO:0000256" key="3">
    <source>
        <dbReference type="ARBA" id="ARBA00012517"/>
    </source>
</evidence>
<dbReference type="Proteomes" id="UP000287188">
    <property type="component" value="Unassembled WGS sequence"/>
</dbReference>
<proteinExistence type="inferred from homology"/>
<keyword evidence="5" id="KW-1003">Cell membrane</keyword>
<dbReference type="InterPro" id="IPR001757">
    <property type="entry name" value="P_typ_ATPase"/>
</dbReference>
<keyword evidence="8" id="KW-0547">Nucleotide-binding</keyword>